<dbReference type="EMBL" id="BNJK01000004">
    <property type="protein sequence ID" value="GHP01232.1"/>
    <property type="molecule type" value="Genomic_DNA"/>
</dbReference>
<dbReference type="EMBL" id="BNJK01000001">
    <property type="protein sequence ID" value="GHO97406.1"/>
    <property type="molecule type" value="Genomic_DNA"/>
</dbReference>
<organism evidence="3 4">
    <name type="scientific">Reticulibacter mediterranei</name>
    <dbReference type="NCBI Taxonomy" id="2778369"/>
    <lineage>
        <taxon>Bacteria</taxon>
        <taxon>Bacillati</taxon>
        <taxon>Chloroflexota</taxon>
        <taxon>Ktedonobacteria</taxon>
        <taxon>Ktedonobacterales</taxon>
        <taxon>Reticulibacteraceae</taxon>
        <taxon>Reticulibacter</taxon>
    </lineage>
</organism>
<feature type="transmembrane region" description="Helical" evidence="1">
    <location>
        <begin position="45"/>
        <end position="65"/>
    </location>
</feature>
<evidence type="ECO:0000313" key="3">
    <source>
        <dbReference type="EMBL" id="GHP01232.1"/>
    </source>
</evidence>
<keyword evidence="1" id="KW-0472">Membrane</keyword>
<dbReference type="AlphaFoldDB" id="A0A8J3IUP8"/>
<evidence type="ECO:0000256" key="1">
    <source>
        <dbReference type="SAM" id="Phobius"/>
    </source>
</evidence>
<proteinExistence type="predicted"/>
<keyword evidence="4" id="KW-1185">Reference proteome</keyword>
<accession>A0A8J3IUP8</accession>
<gene>
    <name evidence="2" type="ORF">KSF_074540</name>
    <name evidence="3" type="ORF">KSF_112790</name>
</gene>
<evidence type="ECO:0000313" key="4">
    <source>
        <dbReference type="Proteomes" id="UP000597444"/>
    </source>
</evidence>
<evidence type="ECO:0000313" key="2">
    <source>
        <dbReference type="EMBL" id="GHO97406.1"/>
    </source>
</evidence>
<dbReference type="RefSeq" id="WP_220207962.1">
    <property type="nucleotide sequence ID" value="NZ_BNJK01000001.1"/>
</dbReference>
<sequence length="131" mass="13822">MKWFFSLKALLIVYAFLAGISGLAEALAPHQFVGSFLTSLNADGAFMAQTTGVFQAGTAIIAFMARNVGDKVALRSLLAGFTFINAGVVAVAVQQMVSRGTVSSDGIGDLIVHGLMAVWFGYYLVANLAKR</sequence>
<keyword evidence="1" id="KW-0812">Transmembrane</keyword>
<keyword evidence="1" id="KW-1133">Transmembrane helix</keyword>
<reference evidence="3" key="1">
    <citation type="submission" date="2020-10" db="EMBL/GenBank/DDBJ databases">
        <title>Taxonomic study of unclassified bacteria belonging to the class Ktedonobacteria.</title>
        <authorList>
            <person name="Yabe S."/>
            <person name="Wang C.M."/>
            <person name="Zheng Y."/>
            <person name="Sakai Y."/>
            <person name="Cavaletti L."/>
            <person name="Monciardini P."/>
            <person name="Donadio S."/>
        </authorList>
    </citation>
    <scope>NUCLEOTIDE SEQUENCE</scope>
    <source>
        <strain evidence="3">ID150040</strain>
    </source>
</reference>
<name>A0A8J3IUP8_9CHLR</name>
<feature type="transmembrane region" description="Helical" evidence="1">
    <location>
        <begin position="110"/>
        <end position="129"/>
    </location>
</feature>
<dbReference type="Proteomes" id="UP000597444">
    <property type="component" value="Unassembled WGS sequence"/>
</dbReference>
<protein>
    <submittedName>
        <fullName evidence="3">Uncharacterized protein</fullName>
    </submittedName>
</protein>
<feature type="transmembrane region" description="Helical" evidence="1">
    <location>
        <begin position="77"/>
        <end position="98"/>
    </location>
</feature>
<comment type="caution">
    <text evidence="3">The sequence shown here is derived from an EMBL/GenBank/DDBJ whole genome shotgun (WGS) entry which is preliminary data.</text>
</comment>